<dbReference type="PANTHER" id="PTHR45913">
    <property type="entry name" value="EPM2A-INTERACTING PROTEIN 1"/>
    <property type="match status" value="1"/>
</dbReference>
<dbReference type="PANTHER" id="PTHR45913:SF19">
    <property type="entry name" value="LOW QUALITY PROTEIN: ZINC FINGER BED DOMAIN-CONTAINING PROTEIN 5-LIKE"/>
    <property type="match status" value="1"/>
</dbReference>
<keyword evidence="1" id="KW-1185">Reference proteome</keyword>
<reference evidence="2" key="1">
    <citation type="submission" date="2025-08" db="UniProtKB">
        <authorList>
            <consortium name="RefSeq"/>
        </authorList>
    </citation>
    <scope>IDENTIFICATION</scope>
</reference>
<protein>
    <submittedName>
        <fullName evidence="2">Zinc finger BED domain-containing protein 5-like</fullName>
    </submittedName>
</protein>
<organism evidence="1 2">
    <name type="scientific">Octopus sinensis</name>
    <name type="common">East Asian common octopus</name>
    <dbReference type="NCBI Taxonomy" id="2607531"/>
    <lineage>
        <taxon>Eukaryota</taxon>
        <taxon>Metazoa</taxon>
        <taxon>Spiralia</taxon>
        <taxon>Lophotrochozoa</taxon>
        <taxon>Mollusca</taxon>
        <taxon>Cephalopoda</taxon>
        <taxon>Coleoidea</taxon>
        <taxon>Octopodiformes</taxon>
        <taxon>Octopoda</taxon>
        <taxon>Incirrata</taxon>
        <taxon>Octopodidae</taxon>
        <taxon>Octopus</taxon>
    </lineage>
</organism>
<sequence>MELQQCLAFILALEAKLDLLQETKHMHCMLHRYALAAKTLPSDLRYVLDDVVHIINYIKKSALNSRIFRLICEEFEKDGKALLFHTEVRWLSRGNILARVFSLRNELSEYFIRENNSKSSEFIPKLMDSSWLSKLAYLRDVFSQLNEVDLKFIRTPFSVDPRLVDENVEEAFIDMINNSNAKDLYEKLALSRFWCEMCVLSSSVSSQESTIIMSNTKLPLVKLSSSTLIDISSTHSSERNSFDSLSD</sequence>
<dbReference type="Proteomes" id="UP000515154">
    <property type="component" value="Unplaced"/>
</dbReference>
<evidence type="ECO:0000313" key="1">
    <source>
        <dbReference type="Proteomes" id="UP000515154"/>
    </source>
</evidence>
<dbReference type="KEGG" id="osn:115227894"/>
<dbReference type="RefSeq" id="XP_029654461.1">
    <property type="nucleotide sequence ID" value="XM_029798601.1"/>
</dbReference>
<dbReference type="AlphaFoldDB" id="A0A6P7U0G0"/>
<gene>
    <name evidence="2" type="primary">LOC115227894</name>
</gene>
<accession>A0A6P7U0G0</accession>
<evidence type="ECO:0000313" key="2">
    <source>
        <dbReference type="RefSeq" id="XP_029654461.1"/>
    </source>
</evidence>
<name>A0A6P7U0G0_9MOLL</name>
<proteinExistence type="predicted"/>